<dbReference type="PANTHER" id="PTHR46696">
    <property type="entry name" value="P450, PUTATIVE (EUROFUNG)-RELATED"/>
    <property type="match status" value="1"/>
</dbReference>
<dbReference type="SUPFAM" id="SSF48264">
    <property type="entry name" value="Cytochrome P450"/>
    <property type="match status" value="1"/>
</dbReference>
<evidence type="ECO:0008006" key="4">
    <source>
        <dbReference type="Google" id="ProtNLM"/>
    </source>
</evidence>
<protein>
    <recommendedName>
        <fullName evidence="4">Cytochrome P450</fullName>
    </recommendedName>
</protein>
<dbReference type="RefSeq" id="WP_195902515.1">
    <property type="nucleotide sequence ID" value="NZ_JADOGI010000306.1"/>
</dbReference>
<evidence type="ECO:0000313" key="3">
    <source>
        <dbReference type="Proteomes" id="UP000605361"/>
    </source>
</evidence>
<dbReference type="GO" id="GO:0004497">
    <property type="term" value="F:monooxygenase activity"/>
    <property type="evidence" value="ECO:0007669"/>
    <property type="project" value="InterPro"/>
</dbReference>
<comment type="similarity">
    <text evidence="1">Belongs to the cytochrome P450 family.</text>
</comment>
<organism evidence="2 3">
    <name type="scientific">Nonomuraea cypriaca</name>
    <dbReference type="NCBI Taxonomy" id="1187855"/>
    <lineage>
        <taxon>Bacteria</taxon>
        <taxon>Bacillati</taxon>
        <taxon>Actinomycetota</taxon>
        <taxon>Actinomycetes</taxon>
        <taxon>Streptosporangiales</taxon>
        <taxon>Streptosporangiaceae</taxon>
        <taxon>Nonomuraea</taxon>
    </lineage>
</organism>
<reference evidence="2" key="1">
    <citation type="submission" date="2020-11" db="EMBL/GenBank/DDBJ databases">
        <title>Whole-genome analyses of Nonomuraea sp. K274.</title>
        <authorList>
            <person name="Veyisoglu A."/>
        </authorList>
    </citation>
    <scope>NUCLEOTIDE SEQUENCE</scope>
    <source>
        <strain evidence="2">K274</strain>
    </source>
</reference>
<accession>A0A931AJB6</accession>
<dbReference type="PANTHER" id="PTHR46696:SF1">
    <property type="entry name" value="CYTOCHROME P450 YJIB-RELATED"/>
    <property type="match status" value="1"/>
</dbReference>
<dbReference type="Gene3D" id="1.10.630.10">
    <property type="entry name" value="Cytochrome P450"/>
    <property type="match status" value="1"/>
</dbReference>
<name>A0A931AJB6_9ACTN</name>
<comment type="caution">
    <text evidence="2">The sequence shown here is derived from an EMBL/GenBank/DDBJ whole genome shotgun (WGS) entry which is preliminary data.</text>
</comment>
<dbReference type="InterPro" id="IPR036396">
    <property type="entry name" value="Cyt_P450_sf"/>
</dbReference>
<dbReference type="AlphaFoldDB" id="A0A931AJB6"/>
<keyword evidence="3" id="KW-1185">Reference proteome</keyword>
<evidence type="ECO:0000313" key="2">
    <source>
        <dbReference type="EMBL" id="MBF8193661.1"/>
    </source>
</evidence>
<dbReference type="Proteomes" id="UP000605361">
    <property type="component" value="Unassembled WGS sequence"/>
</dbReference>
<gene>
    <name evidence="2" type="ORF">ITP53_49895</name>
</gene>
<dbReference type="GO" id="GO:0016705">
    <property type="term" value="F:oxidoreductase activity, acting on paired donors, with incorporation or reduction of molecular oxygen"/>
    <property type="evidence" value="ECO:0007669"/>
    <property type="project" value="InterPro"/>
</dbReference>
<evidence type="ECO:0000256" key="1">
    <source>
        <dbReference type="ARBA" id="ARBA00010617"/>
    </source>
</evidence>
<dbReference type="GO" id="GO:0005506">
    <property type="term" value="F:iron ion binding"/>
    <property type="evidence" value="ECO:0007669"/>
    <property type="project" value="InterPro"/>
</dbReference>
<dbReference type="EMBL" id="JADOGI010000306">
    <property type="protein sequence ID" value="MBF8193661.1"/>
    <property type="molecule type" value="Genomic_DNA"/>
</dbReference>
<sequence>MSIEQQTRMDFPVRRENPLEPPSMYARLREDEPVAKVRLPDGSTSWIVTRFDDVRAVLTDRRFSADSRKPGFPILMPHRHLMQKVRMMNRLDLPEHTAYRRLFVKPFTSRSIESMRPAIQGHVDDLLTELGSTASILIRMP</sequence>
<proteinExistence type="inferred from homology"/>
<dbReference type="GO" id="GO:0020037">
    <property type="term" value="F:heme binding"/>
    <property type="evidence" value="ECO:0007669"/>
    <property type="project" value="InterPro"/>
</dbReference>